<sequence>MPSAGVSAQNSRGVIFFVQQLASRNDRLRGERWSQSTEEARLRESPARHRGEEPSGWWWPEEKLAQPGRVCRYRRSQRPGIDLCVMLRSSQCRRGEGPPPSTDHHHHHSSVSTVTTVMWHHRREVLRVSVKPCEGHSRLRLDQQPGEVKHVVESNINVARNQQRTTCATG</sequence>
<proteinExistence type="predicted"/>
<evidence type="ECO:0000313" key="2">
    <source>
        <dbReference type="EMBL" id="KAK1129196.1"/>
    </source>
</evidence>
<dbReference type="Proteomes" id="UP001177670">
    <property type="component" value="Unassembled WGS sequence"/>
</dbReference>
<feature type="compositionally biased region" description="Basic and acidic residues" evidence="1">
    <location>
        <begin position="27"/>
        <end position="53"/>
    </location>
</feature>
<keyword evidence="3" id="KW-1185">Reference proteome</keyword>
<gene>
    <name evidence="2" type="ORF">K0M31_020326</name>
</gene>
<comment type="caution">
    <text evidence="2">The sequence shown here is derived from an EMBL/GenBank/DDBJ whole genome shotgun (WGS) entry which is preliminary data.</text>
</comment>
<dbReference type="EMBL" id="JAHYIQ010000009">
    <property type="protein sequence ID" value="KAK1129196.1"/>
    <property type="molecule type" value="Genomic_DNA"/>
</dbReference>
<evidence type="ECO:0000256" key="1">
    <source>
        <dbReference type="SAM" id="MobiDB-lite"/>
    </source>
</evidence>
<name>A0AA40G1I6_9HYME</name>
<accession>A0AA40G1I6</accession>
<dbReference type="AlphaFoldDB" id="A0AA40G1I6"/>
<protein>
    <submittedName>
        <fullName evidence="2">Uncharacterized protein</fullName>
    </submittedName>
</protein>
<feature type="region of interest" description="Disordered" evidence="1">
    <location>
        <begin position="91"/>
        <end position="110"/>
    </location>
</feature>
<feature type="region of interest" description="Disordered" evidence="1">
    <location>
        <begin position="27"/>
        <end position="54"/>
    </location>
</feature>
<evidence type="ECO:0000313" key="3">
    <source>
        <dbReference type="Proteomes" id="UP001177670"/>
    </source>
</evidence>
<organism evidence="2 3">
    <name type="scientific">Melipona bicolor</name>
    <dbReference type="NCBI Taxonomy" id="60889"/>
    <lineage>
        <taxon>Eukaryota</taxon>
        <taxon>Metazoa</taxon>
        <taxon>Ecdysozoa</taxon>
        <taxon>Arthropoda</taxon>
        <taxon>Hexapoda</taxon>
        <taxon>Insecta</taxon>
        <taxon>Pterygota</taxon>
        <taxon>Neoptera</taxon>
        <taxon>Endopterygota</taxon>
        <taxon>Hymenoptera</taxon>
        <taxon>Apocrita</taxon>
        <taxon>Aculeata</taxon>
        <taxon>Apoidea</taxon>
        <taxon>Anthophila</taxon>
        <taxon>Apidae</taxon>
        <taxon>Melipona</taxon>
    </lineage>
</organism>
<reference evidence="2" key="1">
    <citation type="submission" date="2021-10" db="EMBL/GenBank/DDBJ databases">
        <title>Melipona bicolor Genome sequencing and assembly.</title>
        <authorList>
            <person name="Araujo N.S."/>
            <person name="Arias M.C."/>
        </authorList>
    </citation>
    <scope>NUCLEOTIDE SEQUENCE</scope>
    <source>
        <strain evidence="2">USP_2M_L1-L4_2017</strain>
        <tissue evidence="2">Whole body</tissue>
    </source>
</reference>